<proteinExistence type="predicted"/>
<protein>
    <submittedName>
        <fullName evidence="1">Uncharacterized protein</fullName>
    </submittedName>
</protein>
<evidence type="ECO:0000313" key="2">
    <source>
        <dbReference type="Proteomes" id="UP000287352"/>
    </source>
</evidence>
<dbReference type="Proteomes" id="UP000287352">
    <property type="component" value="Unassembled WGS sequence"/>
</dbReference>
<gene>
    <name evidence="1" type="ORF">KTT_05240</name>
</gene>
<keyword evidence="2" id="KW-1185">Reference proteome</keyword>
<sequence>MVVVLQMRAVEAAFLLSGHTASLHGSPASGRLMAVPQAVVVLVFRLPFIPTLYTTKV</sequence>
<comment type="caution">
    <text evidence="1">The sequence shown here is derived from an EMBL/GenBank/DDBJ whole genome shotgun (WGS) entry which is preliminary data.</text>
</comment>
<evidence type="ECO:0000313" key="1">
    <source>
        <dbReference type="EMBL" id="GCE10665.1"/>
    </source>
</evidence>
<dbReference type="AlphaFoldDB" id="A0A401ZUR1"/>
<reference evidence="2" key="1">
    <citation type="submission" date="2018-12" db="EMBL/GenBank/DDBJ databases">
        <title>Tengunoibacter tsumagoiensis gen. nov., sp. nov., Dictyobacter kobayashii sp. nov., D. alpinus sp. nov., and D. joshuensis sp. nov. and description of Dictyobacteraceae fam. nov. within the order Ktedonobacterales isolated from Tengu-no-mugimeshi.</title>
        <authorList>
            <person name="Wang C.M."/>
            <person name="Zheng Y."/>
            <person name="Sakai Y."/>
            <person name="Toyoda A."/>
            <person name="Minakuchi Y."/>
            <person name="Abe K."/>
            <person name="Yokota A."/>
            <person name="Yabe S."/>
        </authorList>
    </citation>
    <scope>NUCLEOTIDE SEQUENCE [LARGE SCALE GENOMIC DNA]</scope>
    <source>
        <strain evidence="2">Uno3</strain>
    </source>
</reference>
<organism evidence="1 2">
    <name type="scientific">Tengunoibacter tsumagoiensis</name>
    <dbReference type="NCBI Taxonomy" id="2014871"/>
    <lineage>
        <taxon>Bacteria</taxon>
        <taxon>Bacillati</taxon>
        <taxon>Chloroflexota</taxon>
        <taxon>Ktedonobacteria</taxon>
        <taxon>Ktedonobacterales</taxon>
        <taxon>Dictyobacteraceae</taxon>
        <taxon>Tengunoibacter</taxon>
    </lineage>
</organism>
<dbReference type="EMBL" id="BIFR01000001">
    <property type="protein sequence ID" value="GCE10665.1"/>
    <property type="molecule type" value="Genomic_DNA"/>
</dbReference>
<accession>A0A401ZUR1</accession>
<name>A0A401ZUR1_9CHLR</name>